<dbReference type="InterPro" id="IPR056862">
    <property type="entry name" value="VWA7_N"/>
</dbReference>
<dbReference type="Pfam" id="PF25106">
    <property type="entry name" value="VWA_4"/>
    <property type="match status" value="1"/>
</dbReference>
<proteinExistence type="predicted"/>
<keyword evidence="2" id="KW-0964">Secreted</keyword>
<dbReference type="InterPro" id="IPR052577">
    <property type="entry name" value="VWA7"/>
</dbReference>
<dbReference type="GO" id="GO:0030246">
    <property type="term" value="F:carbohydrate binding"/>
    <property type="evidence" value="ECO:0007669"/>
    <property type="project" value="InterPro"/>
</dbReference>
<sequence>MKNNRYMALLLLALTSTQTLAFKQGIHENITNSVLKKEGFHSGSTDEVSDSNYYTDVAEPHVEAAHADNNVLDLASTRLTEKTNEIITALESCDKRRALDALGEALHTVQDIVSHSNSVDNNHNIDDMFALQNGAKFHCDQDNNFAPDGLVTGYFSLSGFLSLKPGITQCTGMPDGECCHKFLNKDNDSQPNGDSFVAAKEAAEALTQKFLDNLYQKIEQQFSTRAGYYKNMLKKEQSKIYFVIDDTGSMGADIAGVKSSVNSLLDSKLTAGESPTLGLVTFKDNPSDHGLICDIESFRNKVNSIRVWGGGDCPEASGAALHTALNQFTARRGDLYARGGEIALFTDASPRSPALVGAARARAIIQGVKINTFLTGTCSSFRSVEESEQKNVSIDFPIEPQLRSLNSIEQFERLSYETGGLSFKINRREIASVLPIYLALSDQGSTTLANRQVNSSAGKTAVETINVDETVAGNSLSLIIMKGQNTVFPRIKLLDPAGKDITNDVKVITRRLSSLVAISISDALAGHYQLQLSGTDGTYPIRAFAKSSFKINDVKLYQVPEKEIRHVELVPLVGQPTIGQAVNAKVRFSQTPRDVVLQLVDTNGSLIKSIPLLKEPTHQRRFSAEFVVPEQAFQLHLAGQLDSGGTFTRELPNVISTQPFDLKASPEWSTVEPGEEKIIQVLLTNRDDIQHNIELLVSSTAGSALSFIKDHNIPANSTKTIELKVKVPTSVTIGNYDELIIETRSKENASVYNTTVAKLLVAQNNAPVAVDDHFIAPLNEETTIPALLNDRDPDGDTLIIESFQNTSIQGGKVTLAGDSLNYIPPTDYLGLDSFRYTINDSRGLSSTADVRISVEKVLPRCADHQRWDIGSAFIKDSIVYYEGMLFKANWWSYNDNPALNSSDSPWMFVWKTISECRE</sequence>
<dbReference type="SUPFAM" id="SSF53300">
    <property type="entry name" value="vWA-like"/>
    <property type="match status" value="1"/>
</dbReference>
<organism evidence="6 7">
    <name type="scientific">Pseudoalteromonas luteoviolacea NCIMB 1942</name>
    <dbReference type="NCBI Taxonomy" id="1365253"/>
    <lineage>
        <taxon>Bacteria</taxon>
        <taxon>Pseudomonadati</taxon>
        <taxon>Pseudomonadota</taxon>
        <taxon>Gammaproteobacteria</taxon>
        <taxon>Alteromonadales</taxon>
        <taxon>Pseudoalteromonadaceae</taxon>
        <taxon>Pseudoalteromonas</taxon>
    </lineage>
</organism>
<evidence type="ECO:0000313" key="6">
    <source>
        <dbReference type="EMBL" id="KZN56482.1"/>
    </source>
</evidence>
<dbReference type="PATRIC" id="fig|1365253.3.peg.765"/>
<comment type="caution">
    <text evidence="6">The sequence shown here is derived from an EMBL/GenBank/DDBJ whole genome shotgun (WGS) entry which is preliminary data.</text>
</comment>
<dbReference type="Gene3D" id="3.40.50.410">
    <property type="entry name" value="von Willebrand factor, type A domain"/>
    <property type="match status" value="1"/>
</dbReference>
<name>A0A167GRU6_9GAMM</name>
<keyword evidence="3 4" id="KW-0732">Signal</keyword>
<dbReference type="Pfam" id="PF25107">
    <property type="entry name" value="VWA7_N"/>
    <property type="match status" value="1"/>
</dbReference>
<dbReference type="Pfam" id="PF17963">
    <property type="entry name" value="Big_9"/>
    <property type="match status" value="1"/>
</dbReference>
<dbReference type="OrthoDB" id="6306142at2"/>
<dbReference type="InterPro" id="IPR036573">
    <property type="entry name" value="CBM_sf_5/12"/>
</dbReference>
<dbReference type="GO" id="GO:0005975">
    <property type="term" value="P:carbohydrate metabolic process"/>
    <property type="evidence" value="ECO:0007669"/>
    <property type="project" value="InterPro"/>
</dbReference>
<gene>
    <name evidence="6" type="ORF">N482_24055</name>
</gene>
<protein>
    <recommendedName>
        <fullName evidence="5">VWFA domain-containing protein</fullName>
    </recommendedName>
</protein>
<comment type="subcellular location">
    <subcellularLocation>
        <location evidence="1">Secreted</location>
    </subcellularLocation>
</comment>
<evidence type="ECO:0000259" key="5">
    <source>
        <dbReference type="PROSITE" id="PS50234"/>
    </source>
</evidence>
<feature type="domain" description="VWFA" evidence="5">
    <location>
        <begin position="239"/>
        <end position="414"/>
    </location>
</feature>
<dbReference type="EMBL" id="AUXT01000041">
    <property type="protein sequence ID" value="KZN56482.1"/>
    <property type="molecule type" value="Genomic_DNA"/>
</dbReference>
<feature type="chain" id="PRO_5007887044" description="VWFA domain-containing protein" evidence="4">
    <location>
        <begin position="22"/>
        <end position="918"/>
    </location>
</feature>
<dbReference type="Proteomes" id="UP000076587">
    <property type="component" value="Unassembled WGS sequence"/>
</dbReference>
<dbReference type="AlphaFoldDB" id="A0A167GRU6"/>
<dbReference type="InterPro" id="IPR036465">
    <property type="entry name" value="vWFA_dom_sf"/>
</dbReference>
<dbReference type="SUPFAM" id="SSF51055">
    <property type="entry name" value="Carbohydrate binding domain"/>
    <property type="match status" value="1"/>
</dbReference>
<dbReference type="CDD" id="cd00198">
    <property type="entry name" value="vWFA"/>
    <property type="match status" value="1"/>
</dbReference>
<evidence type="ECO:0000256" key="4">
    <source>
        <dbReference type="SAM" id="SignalP"/>
    </source>
</evidence>
<accession>A0A167GRU6</accession>
<dbReference type="PANTHER" id="PTHR14905:SF7">
    <property type="entry name" value="VON WILLEBRAND FACTOR A DOMAIN-CONTAINING PROTEIN 7"/>
    <property type="match status" value="1"/>
</dbReference>
<dbReference type="Gene3D" id="2.10.10.20">
    <property type="entry name" value="Carbohydrate-binding module superfamily 5/12"/>
    <property type="match status" value="1"/>
</dbReference>
<evidence type="ECO:0000256" key="3">
    <source>
        <dbReference type="ARBA" id="ARBA00022729"/>
    </source>
</evidence>
<dbReference type="RefSeq" id="WP_063375754.1">
    <property type="nucleotide sequence ID" value="NZ_AUXT01000041.1"/>
</dbReference>
<dbReference type="CDD" id="cd12215">
    <property type="entry name" value="ChiC_BD"/>
    <property type="match status" value="1"/>
</dbReference>
<dbReference type="GO" id="GO:0005576">
    <property type="term" value="C:extracellular region"/>
    <property type="evidence" value="ECO:0007669"/>
    <property type="project" value="InterPro"/>
</dbReference>
<dbReference type="PROSITE" id="PS50234">
    <property type="entry name" value="VWFA"/>
    <property type="match status" value="1"/>
</dbReference>
<dbReference type="GO" id="GO:0004553">
    <property type="term" value="F:hydrolase activity, hydrolyzing O-glycosyl compounds"/>
    <property type="evidence" value="ECO:0007669"/>
    <property type="project" value="InterPro"/>
</dbReference>
<evidence type="ECO:0000256" key="1">
    <source>
        <dbReference type="ARBA" id="ARBA00004613"/>
    </source>
</evidence>
<dbReference type="PANTHER" id="PTHR14905">
    <property type="entry name" value="NG37"/>
    <property type="match status" value="1"/>
</dbReference>
<dbReference type="Gene3D" id="2.60.40.2810">
    <property type="match status" value="1"/>
</dbReference>
<dbReference type="InterPro" id="IPR056861">
    <property type="entry name" value="HMCN1-like_VWA"/>
</dbReference>
<evidence type="ECO:0000313" key="7">
    <source>
        <dbReference type="Proteomes" id="UP000076587"/>
    </source>
</evidence>
<reference evidence="6 7" key="1">
    <citation type="submission" date="2013-07" db="EMBL/GenBank/DDBJ databases">
        <title>Comparative Genomic and Metabolomic Analysis of Twelve Strains of Pseudoalteromonas luteoviolacea.</title>
        <authorList>
            <person name="Vynne N.G."/>
            <person name="Mansson M."/>
            <person name="Gram L."/>
        </authorList>
    </citation>
    <scope>NUCLEOTIDE SEQUENCE [LARGE SCALE GENOMIC DNA]</scope>
    <source>
        <strain evidence="6 7">NCIMB 1942</strain>
    </source>
</reference>
<evidence type="ECO:0000256" key="2">
    <source>
        <dbReference type="ARBA" id="ARBA00022525"/>
    </source>
</evidence>
<dbReference type="InterPro" id="IPR002035">
    <property type="entry name" value="VWF_A"/>
</dbReference>
<feature type="signal peptide" evidence="4">
    <location>
        <begin position="1"/>
        <end position="21"/>
    </location>
</feature>